<evidence type="ECO:0000313" key="4">
    <source>
        <dbReference type="Proteomes" id="UP000323142"/>
    </source>
</evidence>
<dbReference type="InterPro" id="IPR028098">
    <property type="entry name" value="Glyco_trans_4-like_N"/>
</dbReference>
<name>A0A5B2V5H4_9HYPH</name>
<keyword evidence="3" id="KW-0808">Transferase</keyword>
<dbReference type="PANTHER" id="PTHR12526">
    <property type="entry name" value="GLYCOSYLTRANSFERASE"/>
    <property type="match status" value="1"/>
</dbReference>
<accession>A0A5B2V5H4</accession>
<protein>
    <submittedName>
        <fullName evidence="3">Glycosyltransferase</fullName>
    </submittedName>
</protein>
<dbReference type="CDD" id="cd03811">
    <property type="entry name" value="GT4_GT28_WabH-like"/>
    <property type="match status" value="1"/>
</dbReference>
<gene>
    <name evidence="3" type="ORF">F0L46_22755</name>
</gene>
<evidence type="ECO:0000313" key="3">
    <source>
        <dbReference type="EMBL" id="KAA2234773.1"/>
    </source>
</evidence>
<reference evidence="3 4" key="1">
    <citation type="submission" date="2019-09" db="EMBL/GenBank/DDBJ databases">
        <title>Salinarimonas rosea gen. nov., sp. nov., a new member of the a-2 subgroup of the Proteobacteria.</title>
        <authorList>
            <person name="Liu J."/>
        </authorList>
    </citation>
    <scope>NUCLEOTIDE SEQUENCE [LARGE SCALE GENOMIC DNA]</scope>
    <source>
        <strain evidence="3 4">BN140002</strain>
    </source>
</reference>
<dbReference type="Gene3D" id="3.40.50.2000">
    <property type="entry name" value="Glycogen Phosphorylase B"/>
    <property type="match status" value="2"/>
</dbReference>
<evidence type="ECO:0000259" key="2">
    <source>
        <dbReference type="Pfam" id="PF13439"/>
    </source>
</evidence>
<dbReference type="InterPro" id="IPR001296">
    <property type="entry name" value="Glyco_trans_1"/>
</dbReference>
<feature type="domain" description="Glycosyl transferase family 1" evidence="1">
    <location>
        <begin position="196"/>
        <end position="350"/>
    </location>
</feature>
<dbReference type="GO" id="GO:0016757">
    <property type="term" value="F:glycosyltransferase activity"/>
    <property type="evidence" value="ECO:0007669"/>
    <property type="project" value="InterPro"/>
</dbReference>
<dbReference type="Pfam" id="PF00534">
    <property type="entry name" value="Glycos_transf_1"/>
    <property type="match status" value="1"/>
</dbReference>
<keyword evidence="4" id="KW-1185">Reference proteome</keyword>
<organism evidence="3 4">
    <name type="scientific">Salinarimonas soli</name>
    <dbReference type="NCBI Taxonomy" id="1638099"/>
    <lineage>
        <taxon>Bacteria</taxon>
        <taxon>Pseudomonadati</taxon>
        <taxon>Pseudomonadota</taxon>
        <taxon>Alphaproteobacteria</taxon>
        <taxon>Hyphomicrobiales</taxon>
        <taxon>Salinarimonadaceae</taxon>
        <taxon>Salinarimonas</taxon>
    </lineage>
</organism>
<evidence type="ECO:0000259" key="1">
    <source>
        <dbReference type="Pfam" id="PF00534"/>
    </source>
</evidence>
<dbReference type="Pfam" id="PF13439">
    <property type="entry name" value="Glyco_transf_4"/>
    <property type="match status" value="1"/>
</dbReference>
<dbReference type="AlphaFoldDB" id="A0A5B2V5H4"/>
<comment type="caution">
    <text evidence="3">The sequence shown here is derived from an EMBL/GenBank/DDBJ whole genome shotgun (WGS) entry which is preliminary data.</text>
</comment>
<dbReference type="OrthoDB" id="9781738at2"/>
<dbReference type="Proteomes" id="UP000323142">
    <property type="component" value="Unassembled WGS sequence"/>
</dbReference>
<dbReference type="EMBL" id="VUOA01000043">
    <property type="protein sequence ID" value="KAA2234773.1"/>
    <property type="molecule type" value="Genomic_DNA"/>
</dbReference>
<feature type="domain" description="Glycosyltransferase subfamily 4-like N-terminal" evidence="2">
    <location>
        <begin position="18"/>
        <end position="175"/>
    </location>
</feature>
<dbReference type="RefSeq" id="WP_149821908.1">
    <property type="nucleotide sequence ID" value="NZ_VUOA01000043.1"/>
</dbReference>
<sequence length="374" mass="40742">MLNQNPSLTVYFPDLSGGGAERLHLGLAPFFVAAGLKVTFLLDRRNGELLDRVPEGVEVKVLGASRQLKALPLLVRELRTAPPQIFLANMEHMNIMALIARKLSGARTQIVISQHISLSGLVQHPPSWNFRTLPFLYRMFAPTADAIVAVSRGVADDLASIAKLEHSRIEIIYNGAIADNFNDRAASHVSHPWLDNGLPLLLTVGRLVPQKDHAVLLAAFAKLLQERDARLLILGEGRSRIQLEAQARALNITDKIDMPGFVDDPLPFIKRANVVILASRFEGFGLVLAEALACGTPVVSTDCPFGPAEILDNGRFGPLVPVGDSARMARAIANVLDEPHDPAFLAARGREFTLAACAEGYLALFDRLLNGQRR</sequence>
<dbReference type="SUPFAM" id="SSF53756">
    <property type="entry name" value="UDP-Glycosyltransferase/glycogen phosphorylase"/>
    <property type="match status" value="1"/>
</dbReference>
<proteinExistence type="predicted"/>
<reference evidence="3 4" key="2">
    <citation type="submission" date="2019-09" db="EMBL/GenBank/DDBJ databases">
        <authorList>
            <person name="Jin C."/>
        </authorList>
    </citation>
    <scope>NUCLEOTIDE SEQUENCE [LARGE SCALE GENOMIC DNA]</scope>
    <source>
        <strain evidence="3 4">BN140002</strain>
    </source>
</reference>